<dbReference type="EMBL" id="JARIHO010000078">
    <property type="protein sequence ID" value="KAJ7310618.1"/>
    <property type="molecule type" value="Genomic_DNA"/>
</dbReference>
<evidence type="ECO:0000313" key="2">
    <source>
        <dbReference type="Proteomes" id="UP001218218"/>
    </source>
</evidence>
<dbReference type="InterPro" id="IPR002347">
    <property type="entry name" value="SDR_fam"/>
</dbReference>
<dbReference type="SUPFAM" id="SSF51735">
    <property type="entry name" value="NAD(P)-binding Rossmann-fold domains"/>
    <property type="match status" value="1"/>
</dbReference>
<accession>A0AAD6Z7F9</accession>
<proteinExistence type="predicted"/>
<dbReference type="Pfam" id="PF00106">
    <property type="entry name" value="adh_short"/>
    <property type="match status" value="1"/>
</dbReference>
<dbReference type="PANTHER" id="PTHR45458">
    <property type="entry name" value="SHORT-CHAIN DEHYDROGENASE/REDUCTASE SDR"/>
    <property type="match status" value="1"/>
</dbReference>
<dbReference type="CDD" id="cd05325">
    <property type="entry name" value="carb_red_sniffer_like_SDR_c"/>
    <property type="match status" value="1"/>
</dbReference>
<dbReference type="AlphaFoldDB" id="A0AAD6Z7F9"/>
<dbReference type="InterPro" id="IPR036291">
    <property type="entry name" value="NAD(P)-bd_dom_sf"/>
</dbReference>
<organism evidence="1 2">
    <name type="scientific">Mycena albidolilacea</name>
    <dbReference type="NCBI Taxonomy" id="1033008"/>
    <lineage>
        <taxon>Eukaryota</taxon>
        <taxon>Fungi</taxon>
        <taxon>Dikarya</taxon>
        <taxon>Basidiomycota</taxon>
        <taxon>Agaricomycotina</taxon>
        <taxon>Agaricomycetes</taxon>
        <taxon>Agaricomycetidae</taxon>
        <taxon>Agaricales</taxon>
        <taxon>Marasmiineae</taxon>
        <taxon>Mycenaceae</taxon>
        <taxon>Mycena</taxon>
    </lineage>
</organism>
<evidence type="ECO:0000313" key="1">
    <source>
        <dbReference type="EMBL" id="KAJ7310618.1"/>
    </source>
</evidence>
<dbReference type="GO" id="GO:0016616">
    <property type="term" value="F:oxidoreductase activity, acting on the CH-OH group of donors, NAD or NADP as acceptor"/>
    <property type="evidence" value="ECO:0007669"/>
    <property type="project" value="TreeGrafter"/>
</dbReference>
<dbReference type="PRINTS" id="PR00081">
    <property type="entry name" value="GDHRDH"/>
</dbReference>
<dbReference type="InterPro" id="IPR052184">
    <property type="entry name" value="SDR_enzymes"/>
</dbReference>
<evidence type="ECO:0008006" key="3">
    <source>
        <dbReference type="Google" id="ProtNLM"/>
    </source>
</evidence>
<sequence length="260" mass="27863">MSSYVVTGAAKGIGFEYVTQLSANGDNTVFAVVRHKATATELKALKNLTVLQADVTDPKALQLAANEVSKATGGKLDYLINNAGKTNHPGFPLDGFPSPEAVEYDLLDNFKTNTIGVVHCTNAFIPLLKNGSTKKVLSVSSSIGDLELTLLGDVVAEPSYSISKAVVNMVVAKYAAQYREEGFTFLAICPGMVRTSMAPTEDNAPGEMKMLAAALAKVAPDFKGPIAPEELVKMQLDVIYSWTPERSGEFVSHFGNKQWL</sequence>
<dbReference type="Gene3D" id="3.40.50.720">
    <property type="entry name" value="NAD(P)-binding Rossmann-like Domain"/>
    <property type="match status" value="1"/>
</dbReference>
<gene>
    <name evidence="1" type="ORF">DFH08DRAFT_718731</name>
</gene>
<dbReference type="PANTHER" id="PTHR45458:SF3">
    <property type="entry name" value="CHAIN DEHYDROGENASE (ATSC), PUTATIVE-RELATED"/>
    <property type="match status" value="1"/>
</dbReference>
<dbReference type="Proteomes" id="UP001218218">
    <property type="component" value="Unassembled WGS sequence"/>
</dbReference>
<keyword evidence="2" id="KW-1185">Reference proteome</keyword>
<reference evidence="1" key="1">
    <citation type="submission" date="2023-03" db="EMBL/GenBank/DDBJ databases">
        <title>Massive genome expansion in bonnet fungi (Mycena s.s.) driven by repeated elements and novel gene families across ecological guilds.</title>
        <authorList>
            <consortium name="Lawrence Berkeley National Laboratory"/>
            <person name="Harder C.B."/>
            <person name="Miyauchi S."/>
            <person name="Viragh M."/>
            <person name="Kuo A."/>
            <person name="Thoen E."/>
            <person name="Andreopoulos B."/>
            <person name="Lu D."/>
            <person name="Skrede I."/>
            <person name="Drula E."/>
            <person name="Henrissat B."/>
            <person name="Morin E."/>
            <person name="Kohler A."/>
            <person name="Barry K."/>
            <person name="LaButti K."/>
            <person name="Morin E."/>
            <person name="Salamov A."/>
            <person name="Lipzen A."/>
            <person name="Mereny Z."/>
            <person name="Hegedus B."/>
            <person name="Baldrian P."/>
            <person name="Stursova M."/>
            <person name="Weitz H."/>
            <person name="Taylor A."/>
            <person name="Grigoriev I.V."/>
            <person name="Nagy L.G."/>
            <person name="Martin F."/>
            <person name="Kauserud H."/>
        </authorList>
    </citation>
    <scope>NUCLEOTIDE SEQUENCE</scope>
    <source>
        <strain evidence="1">CBHHK002</strain>
    </source>
</reference>
<name>A0AAD6Z7F9_9AGAR</name>
<protein>
    <recommendedName>
        <fullName evidence="3">NAD(P)-binding protein</fullName>
    </recommendedName>
</protein>
<comment type="caution">
    <text evidence="1">The sequence shown here is derived from an EMBL/GenBank/DDBJ whole genome shotgun (WGS) entry which is preliminary data.</text>
</comment>